<evidence type="ECO:0000256" key="4">
    <source>
        <dbReference type="SAM" id="MobiDB-lite"/>
    </source>
</evidence>
<accession>A0A9D5AM80</accession>
<dbReference type="Pfam" id="PF25597">
    <property type="entry name" value="SH3_retrovirus"/>
    <property type="match status" value="1"/>
</dbReference>
<evidence type="ECO:0000313" key="7">
    <source>
        <dbReference type="Proteomes" id="UP001058974"/>
    </source>
</evidence>
<gene>
    <name evidence="6" type="ORF">KIW84_057220</name>
</gene>
<feature type="compositionally biased region" description="Basic residues" evidence="4">
    <location>
        <begin position="255"/>
        <end position="264"/>
    </location>
</feature>
<name>A0A9D5AM80_PEA</name>
<keyword evidence="7" id="KW-1185">Reference proteome</keyword>
<evidence type="ECO:0000313" key="6">
    <source>
        <dbReference type="EMBL" id="KAI5412461.1"/>
    </source>
</evidence>
<dbReference type="FunFam" id="3.30.63.20:FF:000001">
    <property type="entry name" value="40S ribosomal protein S25"/>
    <property type="match status" value="1"/>
</dbReference>
<dbReference type="InterPro" id="IPR057670">
    <property type="entry name" value="SH3_retrovirus"/>
</dbReference>
<protein>
    <submittedName>
        <fullName evidence="6">Ribosomal protein S25B</fullName>
    </submittedName>
</protein>
<dbReference type="EMBL" id="JAMSHJ010000005">
    <property type="protein sequence ID" value="KAI5412461.1"/>
    <property type="molecule type" value="Genomic_DNA"/>
</dbReference>
<evidence type="ECO:0000259" key="5">
    <source>
        <dbReference type="Pfam" id="PF25597"/>
    </source>
</evidence>
<dbReference type="PANTHER" id="PTHR12850">
    <property type="entry name" value="40S RIBOSOMAL PROTEIN S25"/>
    <property type="match status" value="1"/>
</dbReference>
<dbReference type="GO" id="GO:1990904">
    <property type="term" value="C:ribonucleoprotein complex"/>
    <property type="evidence" value="ECO:0007669"/>
    <property type="project" value="UniProtKB-KW"/>
</dbReference>
<evidence type="ECO:0000256" key="1">
    <source>
        <dbReference type="ARBA" id="ARBA00009106"/>
    </source>
</evidence>
<organism evidence="6 7">
    <name type="scientific">Pisum sativum</name>
    <name type="common">Garden pea</name>
    <name type="synonym">Lathyrus oleraceus</name>
    <dbReference type="NCBI Taxonomy" id="3888"/>
    <lineage>
        <taxon>Eukaryota</taxon>
        <taxon>Viridiplantae</taxon>
        <taxon>Streptophyta</taxon>
        <taxon>Embryophyta</taxon>
        <taxon>Tracheophyta</taxon>
        <taxon>Spermatophyta</taxon>
        <taxon>Magnoliopsida</taxon>
        <taxon>eudicotyledons</taxon>
        <taxon>Gunneridae</taxon>
        <taxon>Pentapetalae</taxon>
        <taxon>rosids</taxon>
        <taxon>fabids</taxon>
        <taxon>Fabales</taxon>
        <taxon>Fabaceae</taxon>
        <taxon>Papilionoideae</taxon>
        <taxon>50 kb inversion clade</taxon>
        <taxon>NPAAA clade</taxon>
        <taxon>Hologalegina</taxon>
        <taxon>IRL clade</taxon>
        <taxon>Fabeae</taxon>
        <taxon>Lathyrus</taxon>
    </lineage>
</organism>
<dbReference type="Gramene" id="Psat05G0722000-T1">
    <property type="protein sequence ID" value="KAI5412461.1"/>
    <property type="gene ID" value="KIW84_057220"/>
</dbReference>
<evidence type="ECO:0000256" key="2">
    <source>
        <dbReference type="ARBA" id="ARBA00022980"/>
    </source>
</evidence>
<dbReference type="Gene3D" id="3.30.63.20">
    <property type="match status" value="1"/>
</dbReference>
<evidence type="ECO:0000256" key="3">
    <source>
        <dbReference type="ARBA" id="ARBA00023274"/>
    </source>
</evidence>
<dbReference type="AlphaFoldDB" id="A0A9D5AM80"/>
<proteinExistence type="inferred from homology"/>
<comment type="caution">
    <text evidence="6">The sequence shown here is derived from an EMBL/GenBank/DDBJ whole genome shotgun (WGS) entry which is preliminary data.</text>
</comment>
<dbReference type="Pfam" id="PF03297">
    <property type="entry name" value="Ribosomal_S25"/>
    <property type="match status" value="1"/>
</dbReference>
<keyword evidence="2 6" id="KW-0689">Ribosomal protein</keyword>
<reference evidence="6 7" key="1">
    <citation type="journal article" date="2022" name="Nat. Genet.">
        <title>Improved pea reference genome and pan-genome highlight genomic features and evolutionary characteristics.</title>
        <authorList>
            <person name="Yang T."/>
            <person name="Liu R."/>
            <person name="Luo Y."/>
            <person name="Hu S."/>
            <person name="Wang D."/>
            <person name="Wang C."/>
            <person name="Pandey M.K."/>
            <person name="Ge S."/>
            <person name="Xu Q."/>
            <person name="Li N."/>
            <person name="Li G."/>
            <person name="Huang Y."/>
            <person name="Saxena R.K."/>
            <person name="Ji Y."/>
            <person name="Li M."/>
            <person name="Yan X."/>
            <person name="He Y."/>
            <person name="Liu Y."/>
            <person name="Wang X."/>
            <person name="Xiang C."/>
            <person name="Varshney R.K."/>
            <person name="Ding H."/>
            <person name="Gao S."/>
            <person name="Zong X."/>
        </authorList>
    </citation>
    <scope>NUCLEOTIDE SEQUENCE [LARGE SCALE GENOMIC DNA]</scope>
    <source>
        <strain evidence="6 7">cv. Zhongwan 6</strain>
    </source>
</reference>
<sequence>MHSLKVFRSLAFASTLHMHRTKLEPRGQKCVFLGYKNGMKGVVLYDINSHTILVSRNVIHHEHIFPYSNANSTNWNYHPYKDPIDSPQHEPIIPVPSQSIEPTIEEHDHHPNTTIDTLHHSNIDPESLENVDENHDIQSVPDTSDIENDNIQSRPVRAKHTPHYLSDYVCNTSNASALPTRDVAPVVVDSCTTLVTSVRNDPPDYCVAAGADHPSETRFFDIYKNLDFFDFCAKAPKKEKAPPPSSKPAKSGGGKQKKKKWSKGKQKEKVNNMVLFDQGTYDKLLTEAPKYKLITPSVLSDRLRVNGSLARRAIKDLMARGLIRLVSAHASQQIYTRATNT</sequence>
<feature type="domain" description="Retroviral polymerase SH3-like" evidence="5">
    <location>
        <begin position="9"/>
        <end position="70"/>
    </location>
</feature>
<dbReference type="InterPro" id="IPR004977">
    <property type="entry name" value="Ribosomal_eS25"/>
</dbReference>
<comment type="similarity">
    <text evidence="1">Belongs to the eukaryotic ribosomal protein eS25 family.</text>
</comment>
<dbReference type="Proteomes" id="UP001058974">
    <property type="component" value="Chromosome 5"/>
</dbReference>
<dbReference type="GO" id="GO:0005840">
    <property type="term" value="C:ribosome"/>
    <property type="evidence" value="ECO:0007669"/>
    <property type="project" value="UniProtKB-KW"/>
</dbReference>
<feature type="region of interest" description="Disordered" evidence="4">
    <location>
        <begin position="236"/>
        <end position="266"/>
    </location>
</feature>
<keyword evidence="3" id="KW-0687">Ribonucleoprotein</keyword>